<dbReference type="SUPFAM" id="SSF55781">
    <property type="entry name" value="GAF domain-like"/>
    <property type="match status" value="1"/>
</dbReference>
<dbReference type="InterPro" id="IPR012074">
    <property type="entry name" value="GAF_ANTAR"/>
</dbReference>
<evidence type="ECO:0000313" key="3">
    <source>
        <dbReference type="Proteomes" id="UP000321490"/>
    </source>
</evidence>
<evidence type="ECO:0000259" key="1">
    <source>
        <dbReference type="PROSITE" id="PS50921"/>
    </source>
</evidence>
<dbReference type="InterPro" id="IPR005561">
    <property type="entry name" value="ANTAR"/>
</dbReference>
<evidence type="ECO:0000313" key="2">
    <source>
        <dbReference type="EMBL" id="TWH72015.1"/>
    </source>
</evidence>
<dbReference type="SMART" id="SM01012">
    <property type="entry name" value="ANTAR"/>
    <property type="match status" value="1"/>
</dbReference>
<dbReference type="InterPro" id="IPR036388">
    <property type="entry name" value="WH-like_DNA-bd_sf"/>
</dbReference>
<dbReference type="PIRSF" id="PIRSF036625">
    <property type="entry name" value="GAF_ANTAR"/>
    <property type="match status" value="1"/>
</dbReference>
<dbReference type="RefSeq" id="WP_166520938.1">
    <property type="nucleotide sequence ID" value="NZ_VLKF01000001.1"/>
</dbReference>
<dbReference type="Pfam" id="PF03861">
    <property type="entry name" value="ANTAR"/>
    <property type="match status" value="1"/>
</dbReference>
<organism evidence="2 3">
    <name type="scientific">Modestobacter roseus</name>
    <dbReference type="NCBI Taxonomy" id="1181884"/>
    <lineage>
        <taxon>Bacteria</taxon>
        <taxon>Bacillati</taxon>
        <taxon>Actinomycetota</taxon>
        <taxon>Actinomycetes</taxon>
        <taxon>Geodermatophilales</taxon>
        <taxon>Geodermatophilaceae</taxon>
        <taxon>Modestobacter</taxon>
    </lineage>
</organism>
<accession>A0A562IMR3</accession>
<dbReference type="PROSITE" id="PS50921">
    <property type="entry name" value="ANTAR"/>
    <property type="match status" value="1"/>
</dbReference>
<sequence length="252" mass="25755">MSGAQPSVPPPGDTPLTSLAHQLIEALGRGTWGPDALEVLVGAAVAQLPGCTDASLTSVAPGSTPATVASTSERAVRADTWQYELAQGPCLDAAAGSPLVRASLVDGETPWPEWAPRVVAEAGYAGVLSVRLGSQAHPLGSLNVYGTDAAALAALPAEDAESFAALTSVVLASARRAGHLEEAVERRTVIGQAQGILMERYKMTAADAFALLRGLSQQSNTKLFDLAQELAETGQLPRDASGRPAAGGLPLS</sequence>
<dbReference type="AlphaFoldDB" id="A0A562IMR3"/>
<dbReference type="EMBL" id="VLKF01000001">
    <property type="protein sequence ID" value="TWH72015.1"/>
    <property type="molecule type" value="Genomic_DNA"/>
</dbReference>
<protein>
    <submittedName>
        <fullName evidence="2">ANTAR domain-containing protein</fullName>
    </submittedName>
</protein>
<dbReference type="SUPFAM" id="SSF52172">
    <property type="entry name" value="CheY-like"/>
    <property type="match status" value="1"/>
</dbReference>
<dbReference type="Gene3D" id="1.10.10.10">
    <property type="entry name" value="Winged helix-like DNA-binding domain superfamily/Winged helix DNA-binding domain"/>
    <property type="match status" value="1"/>
</dbReference>
<name>A0A562IMR3_9ACTN</name>
<proteinExistence type="predicted"/>
<dbReference type="GO" id="GO:0003723">
    <property type="term" value="F:RNA binding"/>
    <property type="evidence" value="ECO:0007669"/>
    <property type="project" value="InterPro"/>
</dbReference>
<dbReference type="Proteomes" id="UP000321490">
    <property type="component" value="Unassembled WGS sequence"/>
</dbReference>
<dbReference type="InterPro" id="IPR011006">
    <property type="entry name" value="CheY-like_superfamily"/>
</dbReference>
<feature type="domain" description="ANTAR" evidence="1">
    <location>
        <begin position="170"/>
        <end position="231"/>
    </location>
</feature>
<keyword evidence="3" id="KW-1185">Reference proteome</keyword>
<comment type="caution">
    <text evidence="2">The sequence shown here is derived from an EMBL/GenBank/DDBJ whole genome shotgun (WGS) entry which is preliminary data.</text>
</comment>
<gene>
    <name evidence="2" type="ORF">JD78_00518</name>
</gene>
<reference evidence="2 3" key="1">
    <citation type="submission" date="2019-07" db="EMBL/GenBank/DDBJ databases">
        <title>R&amp;d 2014.</title>
        <authorList>
            <person name="Klenk H.-P."/>
        </authorList>
    </citation>
    <scope>NUCLEOTIDE SEQUENCE [LARGE SCALE GENOMIC DNA]</scope>
    <source>
        <strain evidence="2 3">DSM 45764</strain>
    </source>
</reference>